<evidence type="ECO:0008006" key="7">
    <source>
        <dbReference type="Google" id="ProtNLM"/>
    </source>
</evidence>
<evidence type="ECO:0000313" key="4">
    <source>
        <dbReference type="EMBL" id="MPR01040.1"/>
    </source>
</evidence>
<dbReference type="RefSeq" id="WP_082649046.1">
    <property type="nucleotide sequence ID" value="NZ_JBLZPT010000021.1"/>
</dbReference>
<dbReference type="EMBL" id="VUBA01000024">
    <property type="protein sequence ID" value="MPQ83218.1"/>
    <property type="molecule type" value="Genomic_DNA"/>
</dbReference>
<protein>
    <recommendedName>
        <fullName evidence="7">Secreted protein</fullName>
    </recommendedName>
</protein>
<evidence type="ECO:0000313" key="6">
    <source>
        <dbReference type="Proteomes" id="UP000326112"/>
    </source>
</evidence>
<evidence type="ECO:0000256" key="2">
    <source>
        <dbReference type="SAM" id="SignalP"/>
    </source>
</evidence>
<accession>A0A5N7JP89</accession>
<proteinExistence type="predicted"/>
<evidence type="ECO:0000313" key="3">
    <source>
        <dbReference type="EMBL" id="MPQ83218.1"/>
    </source>
</evidence>
<feature type="signal peptide" evidence="2">
    <location>
        <begin position="1"/>
        <end position="23"/>
    </location>
</feature>
<keyword evidence="6" id="KW-1185">Reference proteome</keyword>
<evidence type="ECO:0000313" key="5">
    <source>
        <dbReference type="Proteomes" id="UP000325438"/>
    </source>
</evidence>
<gene>
    <name evidence="4" type="ORF">F0169_02490</name>
    <name evidence="3" type="ORF">F0170_03990</name>
</gene>
<reference evidence="3 5" key="1">
    <citation type="submission" date="2019-09" db="EMBL/GenBank/DDBJ databases">
        <title>The draft genomes of Allium pathogen Pseudomonas sp.</title>
        <authorList>
            <person name="Fujikawa T."/>
            <person name="Sawada H."/>
        </authorList>
    </citation>
    <scope>NUCLEOTIDE SEQUENCE [LARGE SCALE GENOMIC DNA]</scope>
    <source>
        <strain evidence="3 5">MAFF 730085</strain>
    </source>
</reference>
<name>A0A5N7JP89_9PSED</name>
<keyword evidence="2" id="KW-0732">Signal</keyword>
<evidence type="ECO:0000256" key="1">
    <source>
        <dbReference type="SAM" id="MobiDB-lite"/>
    </source>
</evidence>
<dbReference type="Proteomes" id="UP000326112">
    <property type="component" value="Unassembled WGS sequence"/>
</dbReference>
<dbReference type="AlphaFoldDB" id="A0A5N7JP89"/>
<organism evidence="3 5">
    <name type="scientific">Pseudomonas kitaguniensis</name>
    <dbReference type="NCBI Taxonomy" id="2607908"/>
    <lineage>
        <taxon>Bacteria</taxon>
        <taxon>Pseudomonadati</taxon>
        <taxon>Pseudomonadota</taxon>
        <taxon>Gammaproteobacteria</taxon>
        <taxon>Pseudomonadales</taxon>
        <taxon>Pseudomonadaceae</taxon>
        <taxon>Pseudomonas</taxon>
    </lineage>
</organism>
<feature type="chain" id="PRO_5024815596" description="Secreted protein" evidence="2">
    <location>
        <begin position="24"/>
        <end position="81"/>
    </location>
</feature>
<feature type="region of interest" description="Disordered" evidence="1">
    <location>
        <begin position="58"/>
        <end position="81"/>
    </location>
</feature>
<sequence>MNRPLLSFLSVALLCAPGCYALAADSTTSATAEQQVRQQVEAQRDQLSGAANIGHAKQTGASAVIDAPVDTDDAPAQGQRP</sequence>
<reference evidence="4 6" key="2">
    <citation type="journal article" date="2020" name="Int. J. Syst. Evol. Microbiol.">
        <title>Pseudomonas kitaguniensis sp. nov., a pathogen causing bacterial rot of Welsh onion in Japan.</title>
        <authorList>
            <person name="Sawada H."/>
            <person name="Fujikawa T."/>
            <person name="Nishiwaki Y."/>
            <person name="Horita H."/>
        </authorList>
    </citation>
    <scope>NUCLEOTIDE SEQUENCE [LARGE SCALE GENOMIC DNA]</scope>
    <source>
        <strain evidence="4 6">MAFF 212408</strain>
    </source>
</reference>
<comment type="caution">
    <text evidence="3">The sequence shown here is derived from an EMBL/GenBank/DDBJ whole genome shotgun (WGS) entry which is preliminary data.</text>
</comment>
<dbReference type="EMBL" id="VUAZ01000010">
    <property type="protein sequence ID" value="MPR01040.1"/>
    <property type="molecule type" value="Genomic_DNA"/>
</dbReference>
<dbReference type="Proteomes" id="UP000325438">
    <property type="component" value="Unassembled WGS sequence"/>
</dbReference>
<reference evidence="4 6" key="3">
    <citation type="journal article" date="2023" name="Plant Pathol.">
        <title>Dismantling and reorganizing Pseudomonas marginalis sensu#lato.</title>
        <authorList>
            <person name="Sawada H."/>
            <person name="Fujikawa T."/>
            <person name="Satou M."/>
        </authorList>
    </citation>
    <scope>NUCLEOTIDE SEQUENCE [LARGE SCALE GENOMIC DNA]</scope>
    <source>
        <strain evidence="4 6">MAFF 212408</strain>
    </source>
</reference>